<dbReference type="PANTHER" id="PTHR11559">
    <property type="entry name" value="CARBOXYLESTERASE"/>
    <property type="match status" value="1"/>
</dbReference>
<gene>
    <name evidence="5" type="ORF">GYMLUDRAFT_117604</name>
</gene>
<reference evidence="5 6" key="1">
    <citation type="submission" date="2014-04" db="EMBL/GenBank/DDBJ databases">
        <title>Evolutionary Origins and Diversification of the Mycorrhizal Mutualists.</title>
        <authorList>
            <consortium name="DOE Joint Genome Institute"/>
            <consortium name="Mycorrhizal Genomics Consortium"/>
            <person name="Kohler A."/>
            <person name="Kuo A."/>
            <person name="Nagy L.G."/>
            <person name="Floudas D."/>
            <person name="Copeland A."/>
            <person name="Barry K.W."/>
            <person name="Cichocki N."/>
            <person name="Veneault-Fourrey C."/>
            <person name="LaButti K."/>
            <person name="Lindquist E.A."/>
            <person name="Lipzen A."/>
            <person name="Lundell T."/>
            <person name="Morin E."/>
            <person name="Murat C."/>
            <person name="Riley R."/>
            <person name="Ohm R."/>
            <person name="Sun H."/>
            <person name="Tunlid A."/>
            <person name="Henrissat B."/>
            <person name="Grigoriev I.V."/>
            <person name="Hibbett D.S."/>
            <person name="Martin F."/>
        </authorList>
    </citation>
    <scope>NUCLEOTIDE SEQUENCE [LARGE SCALE GENOMIC DNA]</scope>
    <source>
        <strain evidence="5 6">FD-317 M1</strain>
    </source>
</reference>
<feature type="non-terminal residue" evidence="5">
    <location>
        <position position="110"/>
    </location>
</feature>
<dbReference type="EC" id="3.1.1.-" evidence="3"/>
<name>A0A0D0AYJ1_9AGAR</name>
<dbReference type="Gene3D" id="3.40.50.1820">
    <property type="entry name" value="alpha/beta hydrolase"/>
    <property type="match status" value="1"/>
</dbReference>
<evidence type="ECO:0000256" key="1">
    <source>
        <dbReference type="ARBA" id="ARBA00005964"/>
    </source>
</evidence>
<dbReference type="EMBL" id="KN834803">
    <property type="protein sequence ID" value="KIK55760.1"/>
    <property type="molecule type" value="Genomic_DNA"/>
</dbReference>
<dbReference type="HOGENOM" id="CLU_006586_12_6_1"/>
<dbReference type="OrthoDB" id="408631at2759"/>
<dbReference type="InterPro" id="IPR019826">
    <property type="entry name" value="Carboxylesterase_B_AS"/>
</dbReference>
<sequence length="110" mass="11606">SLAFGTASLPAYDGTSITSNQDIVVVTINYRTNVFGFPGAPDLPLQANNLGFLDQELALEWVRLNIAQFGGDPTQITIMGQSAGGESVSGLVIRHPIDPPFRAAIIFSGS</sequence>
<evidence type="ECO:0000313" key="6">
    <source>
        <dbReference type="Proteomes" id="UP000053593"/>
    </source>
</evidence>
<accession>A0A0D0AYJ1</accession>
<dbReference type="Pfam" id="PF00135">
    <property type="entry name" value="COesterase"/>
    <property type="match status" value="1"/>
</dbReference>
<comment type="similarity">
    <text evidence="1 3">Belongs to the type-B carboxylesterase/lipase family.</text>
</comment>
<dbReference type="InterPro" id="IPR002018">
    <property type="entry name" value="CarbesteraseB"/>
</dbReference>
<evidence type="ECO:0000256" key="2">
    <source>
        <dbReference type="ARBA" id="ARBA00022801"/>
    </source>
</evidence>
<organism evidence="5 6">
    <name type="scientific">Collybiopsis luxurians FD-317 M1</name>
    <dbReference type="NCBI Taxonomy" id="944289"/>
    <lineage>
        <taxon>Eukaryota</taxon>
        <taxon>Fungi</taxon>
        <taxon>Dikarya</taxon>
        <taxon>Basidiomycota</taxon>
        <taxon>Agaricomycotina</taxon>
        <taxon>Agaricomycetes</taxon>
        <taxon>Agaricomycetidae</taxon>
        <taxon>Agaricales</taxon>
        <taxon>Marasmiineae</taxon>
        <taxon>Omphalotaceae</taxon>
        <taxon>Collybiopsis</taxon>
        <taxon>Collybiopsis luxurians</taxon>
    </lineage>
</organism>
<dbReference type="PROSITE" id="PS00122">
    <property type="entry name" value="CARBOXYLESTERASE_B_1"/>
    <property type="match status" value="1"/>
</dbReference>
<feature type="non-terminal residue" evidence="5">
    <location>
        <position position="1"/>
    </location>
</feature>
<dbReference type="InterPro" id="IPR050309">
    <property type="entry name" value="Type-B_Carboxylest/Lipase"/>
</dbReference>
<keyword evidence="6" id="KW-1185">Reference proteome</keyword>
<dbReference type="SUPFAM" id="SSF53474">
    <property type="entry name" value="alpha/beta-Hydrolases"/>
    <property type="match status" value="1"/>
</dbReference>
<evidence type="ECO:0000313" key="5">
    <source>
        <dbReference type="EMBL" id="KIK55760.1"/>
    </source>
</evidence>
<feature type="domain" description="Carboxylesterase type B" evidence="4">
    <location>
        <begin position="3"/>
        <end position="110"/>
    </location>
</feature>
<dbReference type="Proteomes" id="UP000053593">
    <property type="component" value="Unassembled WGS sequence"/>
</dbReference>
<proteinExistence type="inferred from homology"/>
<evidence type="ECO:0000256" key="3">
    <source>
        <dbReference type="RuleBase" id="RU361235"/>
    </source>
</evidence>
<keyword evidence="2 3" id="KW-0378">Hydrolase</keyword>
<dbReference type="AlphaFoldDB" id="A0A0D0AYJ1"/>
<protein>
    <recommendedName>
        <fullName evidence="3">Carboxylic ester hydrolase</fullName>
        <ecNumber evidence="3">3.1.1.-</ecNumber>
    </recommendedName>
</protein>
<dbReference type="GO" id="GO:0016787">
    <property type="term" value="F:hydrolase activity"/>
    <property type="evidence" value="ECO:0007669"/>
    <property type="project" value="UniProtKB-KW"/>
</dbReference>
<dbReference type="InterPro" id="IPR029058">
    <property type="entry name" value="AB_hydrolase_fold"/>
</dbReference>
<evidence type="ECO:0000259" key="4">
    <source>
        <dbReference type="Pfam" id="PF00135"/>
    </source>
</evidence>